<organism evidence="11 12">
    <name type="scientific">Candidatus Magasanikbacteria bacterium RIFOXYA2_FULL_44_8</name>
    <dbReference type="NCBI Taxonomy" id="1798696"/>
    <lineage>
        <taxon>Bacteria</taxon>
        <taxon>Candidatus Magasanikiibacteriota</taxon>
    </lineage>
</organism>
<keyword evidence="11" id="KW-0808">Transferase</keyword>
<dbReference type="InterPro" id="IPR027417">
    <property type="entry name" value="P-loop_NTPase"/>
</dbReference>
<evidence type="ECO:0000256" key="5">
    <source>
        <dbReference type="ARBA" id="ARBA00022694"/>
    </source>
</evidence>
<keyword evidence="6" id="KW-0479">Metal-binding</keyword>
<evidence type="ECO:0000313" key="11">
    <source>
        <dbReference type="EMBL" id="OGH84518.1"/>
    </source>
</evidence>
<dbReference type="GO" id="GO:0005737">
    <property type="term" value="C:cytoplasm"/>
    <property type="evidence" value="ECO:0007669"/>
    <property type="project" value="UniProtKB-SubCell"/>
</dbReference>
<keyword evidence="4" id="KW-0963">Cytoplasm</keyword>
<comment type="similarity">
    <text evidence="2">Belongs to the TsaE family.</text>
</comment>
<dbReference type="EMBL" id="MFQR01000015">
    <property type="protein sequence ID" value="OGH84518.1"/>
    <property type="molecule type" value="Genomic_DNA"/>
</dbReference>
<evidence type="ECO:0000256" key="8">
    <source>
        <dbReference type="ARBA" id="ARBA00022840"/>
    </source>
</evidence>
<comment type="caution">
    <text evidence="11">The sequence shown here is derived from an EMBL/GenBank/DDBJ whole genome shotgun (WGS) entry which is preliminary data.</text>
</comment>
<evidence type="ECO:0000256" key="4">
    <source>
        <dbReference type="ARBA" id="ARBA00022490"/>
    </source>
</evidence>
<sequence length="141" mass="15758">MKTNSLLETKKIGQEITQQLHGGDILCLYGELGAGKTALTKGLAKGLNIIDDITSPTFTLMNIFDVKSNANNIKKLVHIDTYRLKNEQELIDIGVEDYLGAASTLCVIEWPEKIENLLIRKNIKKITIRHLGGDIREVDIR</sequence>
<evidence type="ECO:0000256" key="1">
    <source>
        <dbReference type="ARBA" id="ARBA00004496"/>
    </source>
</evidence>
<proteinExistence type="inferred from homology"/>
<protein>
    <recommendedName>
        <fullName evidence="3">tRNA threonylcarbamoyladenosine biosynthesis protein TsaE</fullName>
    </recommendedName>
    <alternativeName>
        <fullName evidence="10">t(6)A37 threonylcarbamoyladenosine biosynthesis protein TsaE</fullName>
    </alternativeName>
</protein>
<evidence type="ECO:0000313" key="12">
    <source>
        <dbReference type="Proteomes" id="UP000177803"/>
    </source>
</evidence>
<keyword evidence="9" id="KW-0460">Magnesium</keyword>
<comment type="subcellular location">
    <subcellularLocation>
        <location evidence="1">Cytoplasm</location>
    </subcellularLocation>
</comment>
<dbReference type="NCBIfam" id="TIGR00150">
    <property type="entry name" value="T6A_YjeE"/>
    <property type="match status" value="1"/>
</dbReference>
<evidence type="ECO:0000256" key="6">
    <source>
        <dbReference type="ARBA" id="ARBA00022723"/>
    </source>
</evidence>
<dbReference type="AlphaFoldDB" id="A0A1F6NKZ3"/>
<reference evidence="11 12" key="1">
    <citation type="journal article" date="2016" name="Nat. Commun.">
        <title>Thousands of microbial genomes shed light on interconnected biogeochemical processes in an aquifer system.</title>
        <authorList>
            <person name="Anantharaman K."/>
            <person name="Brown C.T."/>
            <person name="Hug L.A."/>
            <person name="Sharon I."/>
            <person name="Castelle C.J."/>
            <person name="Probst A.J."/>
            <person name="Thomas B.C."/>
            <person name="Singh A."/>
            <person name="Wilkins M.J."/>
            <person name="Karaoz U."/>
            <person name="Brodie E.L."/>
            <person name="Williams K.H."/>
            <person name="Hubbard S.S."/>
            <person name="Banfield J.F."/>
        </authorList>
    </citation>
    <scope>NUCLEOTIDE SEQUENCE [LARGE SCALE GENOMIC DNA]</scope>
</reference>
<dbReference type="Proteomes" id="UP000177803">
    <property type="component" value="Unassembled WGS sequence"/>
</dbReference>
<dbReference type="GO" id="GO:0046872">
    <property type="term" value="F:metal ion binding"/>
    <property type="evidence" value="ECO:0007669"/>
    <property type="project" value="UniProtKB-KW"/>
</dbReference>
<dbReference type="GO" id="GO:0016740">
    <property type="term" value="F:transferase activity"/>
    <property type="evidence" value="ECO:0007669"/>
    <property type="project" value="UniProtKB-KW"/>
</dbReference>
<keyword evidence="5" id="KW-0819">tRNA processing</keyword>
<dbReference type="PANTHER" id="PTHR33540:SF2">
    <property type="entry name" value="TRNA THREONYLCARBAMOYLADENOSINE BIOSYNTHESIS PROTEIN TSAE"/>
    <property type="match status" value="1"/>
</dbReference>
<dbReference type="Pfam" id="PF02367">
    <property type="entry name" value="TsaE"/>
    <property type="match status" value="1"/>
</dbReference>
<dbReference type="PANTHER" id="PTHR33540">
    <property type="entry name" value="TRNA THREONYLCARBAMOYLADENOSINE BIOSYNTHESIS PROTEIN TSAE"/>
    <property type="match status" value="1"/>
</dbReference>
<evidence type="ECO:0000256" key="2">
    <source>
        <dbReference type="ARBA" id="ARBA00007599"/>
    </source>
</evidence>
<dbReference type="InterPro" id="IPR003442">
    <property type="entry name" value="T6A_TsaE"/>
</dbReference>
<accession>A0A1F6NKZ3</accession>
<keyword evidence="8" id="KW-0067">ATP-binding</keyword>
<dbReference type="GO" id="GO:0005524">
    <property type="term" value="F:ATP binding"/>
    <property type="evidence" value="ECO:0007669"/>
    <property type="project" value="UniProtKB-KW"/>
</dbReference>
<dbReference type="SUPFAM" id="SSF52540">
    <property type="entry name" value="P-loop containing nucleoside triphosphate hydrolases"/>
    <property type="match status" value="1"/>
</dbReference>
<gene>
    <name evidence="11" type="ORF">A2261_02720</name>
</gene>
<evidence type="ECO:0000256" key="3">
    <source>
        <dbReference type="ARBA" id="ARBA00019010"/>
    </source>
</evidence>
<dbReference type="Gene3D" id="3.40.50.300">
    <property type="entry name" value="P-loop containing nucleotide triphosphate hydrolases"/>
    <property type="match status" value="1"/>
</dbReference>
<evidence type="ECO:0000256" key="9">
    <source>
        <dbReference type="ARBA" id="ARBA00022842"/>
    </source>
</evidence>
<keyword evidence="7" id="KW-0547">Nucleotide-binding</keyword>
<dbReference type="GO" id="GO:0002949">
    <property type="term" value="P:tRNA threonylcarbamoyladenosine modification"/>
    <property type="evidence" value="ECO:0007669"/>
    <property type="project" value="InterPro"/>
</dbReference>
<evidence type="ECO:0000256" key="7">
    <source>
        <dbReference type="ARBA" id="ARBA00022741"/>
    </source>
</evidence>
<evidence type="ECO:0000256" key="10">
    <source>
        <dbReference type="ARBA" id="ARBA00032441"/>
    </source>
</evidence>
<name>A0A1F6NKZ3_9BACT</name>